<dbReference type="Gene3D" id="2.130.10.130">
    <property type="entry name" value="Integrin alpha, N-terminal"/>
    <property type="match status" value="4"/>
</dbReference>
<gene>
    <name evidence="6" type="ORF">HKK74_28635</name>
</gene>
<feature type="signal peptide" evidence="5">
    <location>
        <begin position="1"/>
        <end position="31"/>
    </location>
</feature>
<keyword evidence="7" id="KW-1185">Reference proteome</keyword>
<dbReference type="Pfam" id="PF01839">
    <property type="entry name" value="FG-GAP"/>
    <property type="match status" value="6"/>
</dbReference>
<dbReference type="InterPro" id="IPR013517">
    <property type="entry name" value="FG-GAP"/>
</dbReference>
<keyword evidence="2" id="KW-0677">Repeat</keyword>
<keyword evidence="4" id="KW-0325">Glycoprotein</keyword>
<evidence type="ECO:0000256" key="1">
    <source>
        <dbReference type="ARBA" id="ARBA00022729"/>
    </source>
</evidence>
<evidence type="ECO:0000256" key="5">
    <source>
        <dbReference type="SAM" id="SignalP"/>
    </source>
</evidence>
<evidence type="ECO:0000256" key="2">
    <source>
        <dbReference type="ARBA" id="ARBA00022737"/>
    </source>
</evidence>
<dbReference type="RefSeq" id="WP_187246480.1">
    <property type="nucleotide sequence ID" value="NZ_BAAAOK010000011.1"/>
</dbReference>
<dbReference type="InterPro" id="IPR006311">
    <property type="entry name" value="TAT_signal"/>
</dbReference>
<dbReference type="SMART" id="SM00191">
    <property type="entry name" value="Int_alpha"/>
    <property type="match status" value="6"/>
</dbReference>
<name>A0ABR7LXL8_9ACTN</name>
<dbReference type="EMBL" id="JABVEC010000027">
    <property type="protein sequence ID" value="MBC6469428.1"/>
    <property type="molecule type" value="Genomic_DNA"/>
</dbReference>
<sequence length="474" mass="47844">MRLKRRITMAGSATALSAAALIAVPPPAAFAAPLGVSSDFNGDGYSDQVIGAPTATVSGKKSAGYVAVVYGSSSGLNRATRQIFHQDSAGIQGAAETGDQFGYSTAAGDYDGDGFADLLIGSPGEDLGAARDPGTVTFLRGGPSGLTGGPAWSVEADSSDTLIGRSLAAGDFNHDGYADFAIAGGNLFTVFYGSPQGAARAPQERQARQTRQRTLAAAPVMTSTVAAGDVNKDGYTDVAWQILNGDHNLLTFFLGSADDLREQSGDMVYIPGEIGQAIADVNGDGYGDLISGRPYSSGVKGGAVSIRPGTAKGLNFSKYYTVHQNTSGVPGASEEGDGFGYSVAAKDLNGDGRAEIAVGVQGEDKSTGMVVLLRGSSTWTLGSGAKVFTQNTSGVPGNNEAGDRFGRAVAFNDPNHDNRPDLVIGVAGENAWDGSVVLLKGAGGTIGTSGAGVLTPAGVGGPGRAGSFGASLHN</sequence>
<dbReference type="PANTHER" id="PTHR23221:SF7">
    <property type="entry name" value="PHOSPHATIDYLINOSITOL-GLYCAN-SPECIFIC PHOSPHOLIPASE D"/>
    <property type="match status" value="1"/>
</dbReference>
<evidence type="ECO:0000313" key="6">
    <source>
        <dbReference type="EMBL" id="MBC6469428.1"/>
    </source>
</evidence>
<evidence type="ECO:0000313" key="7">
    <source>
        <dbReference type="Proteomes" id="UP000805614"/>
    </source>
</evidence>
<dbReference type="Proteomes" id="UP000805614">
    <property type="component" value="Unassembled WGS sequence"/>
</dbReference>
<dbReference type="PANTHER" id="PTHR23221">
    <property type="entry name" value="GLYCOSYLPHOSPHATIDYLINOSITOL PHOSPHOLIPASE D"/>
    <property type="match status" value="1"/>
</dbReference>
<dbReference type="InterPro" id="IPR000413">
    <property type="entry name" value="Integrin_alpha"/>
</dbReference>
<dbReference type="PRINTS" id="PR01185">
    <property type="entry name" value="INTEGRINA"/>
</dbReference>
<dbReference type="PROSITE" id="PS51470">
    <property type="entry name" value="FG_GAP"/>
    <property type="match status" value="3"/>
</dbReference>
<comment type="caution">
    <text evidence="6">The sequence shown here is derived from an EMBL/GenBank/DDBJ whole genome shotgun (WGS) entry which is preliminary data.</text>
</comment>
<evidence type="ECO:0000256" key="3">
    <source>
        <dbReference type="ARBA" id="ARBA00022801"/>
    </source>
</evidence>
<proteinExistence type="predicted"/>
<organism evidence="6 7">
    <name type="scientific">Actinomadura alba</name>
    <dbReference type="NCBI Taxonomy" id="406431"/>
    <lineage>
        <taxon>Bacteria</taxon>
        <taxon>Bacillati</taxon>
        <taxon>Actinomycetota</taxon>
        <taxon>Actinomycetes</taxon>
        <taxon>Streptosporangiales</taxon>
        <taxon>Thermomonosporaceae</taxon>
        <taxon>Actinomadura</taxon>
    </lineage>
</organism>
<protein>
    <submittedName>
        <fullName evidence="6">FG-GAP repeat protein</fullName>
    </submittedName>
</protein>
<keyword evidence="3" id="KW-0378">Hydrolase</keyword>
<reference evidence="6 7" key="1">
    <citation type="submission" date="2020-06" db="EMBL/GenBank/DDBJ databases">
        <title>Actinomadura xiongansis sp. nov., isolated from soil of Baiyangdian.</title>
        <authorList>
            <person name="Zhang X."/>
        </authorList>
    </citation>
    <scope>NUCLEOTIDE SEQUENCE [LARGE SCALE GENOMIC DNA]</scope>
    <source>
        <strain evidence="6 7">HBUM206468</strain>
    </source>
</reference>
<feature type="chain" id="PRO_5045597091" evidence="5">
    <location>
        <begin position="32"/>
        <end position="474"/>
    </location>
</feature>
<dbReference type="PROSITE" id="PS51318">
    <property type="entry name" value="TAT"/>
    <property type="match status" value="1"/>
</dbReference>
<dbReference type="SUPFAM" id="SSF69318">
    <property type="entry name" value="Integrin alpha N-terminal domain"/>
    <property type="match status" value="2"/>
</dbReference>
<dbReference type="InterPro" id="IPR013519">
    <property type="entry name" value="Int_alpha_beta-p"/>
</dbReference>
<dbReference type="InterPro" id="IPR028994">
    <property type="entry name" value="Integrin_alpha_N"/>
</dbReference>
<evidence type="ECO:0000256" key="4">
    <source>
        <dbReference type="ARBA" id="ARBA00023180"/>
    </source>
</evidence>
<keyword evidence="1 5" id="KW-0732">Signal</keyword>
<accession>A0ABR7LXL8</accession>